<evidence type="ECO:0000256" key="1">
    <source>
        <dbReference type="SAM" id="MobiDB-lite"/>
    </source>
</evidence>
<dbReference type="RefSeq" id="XP_070629039.1">
    <property type="nucleotide sequence ID" value="XM_070772938.1"/>
</dbReference>
<dbReference type="GeneID" id="109573903"/>
<protein>
    <submittedName>
        <fullName evidence="3">Uncharacterized protein C17orf107 homolog isoform X1</fullName>
    </submittedName>
</protein>
<dbReference type="Proteomes" id="UP001652663">
    <property type="component" value="Chromosome 19"/>
</dbReference>
<keyword evidence="2" id="KW-1185">Reference proteome</keyword>
<evidence type="ECO:0000313" key="2">
    <source>
        <dbReference type="Proteomes" id="UP001652663"/>
    </source>
</evidence>
<name>A0ABM4R0K4_BOSIN</name>
<dbReference type="InterPro" id="IPR038963">
    <property type="entry name" value="C17orf107"/>
</dbReference>
<dbReference type="Pfam" id="PF17688">
    <property type="entry name" value="DUF5536"/>
    <property type="match status" value="1"/>
</dbReference>
<dbReference type="PANTHER" id="PTHR38506:SF1">
    <property type="entry name" value="RIKEN CDNA 4930544D05 GENE"/>
    <property type="match status" value="1"/>
</dbReference>
<reference evidence="3" key="1">
    <citation type="submission" date="2025-08" db="UniProtKB">
        <authorList>
            <consortium name="RefSeq"/>
        </authorList>
    </citation>
    <scope>IDENTIFICATION</scope>
    <source>
        <tissue evidence="3">Blood</tissue>
    </source>
</reference>
<organism evidence="2 3">
    <name type="scientific">Bos indicus</name>
    <name type="common">Zebu</name>
    <dbReference type="NCBI Taxonomy" id="9915"/>
    <lineage>
        <taxon>Eukaryota</taxon>
        <taxon>Metazoa</taxon>
        <taxon>Chordata</taxon>
        <taxon>Craniata</taxon>
        <taxon>Vertebrata</taxon>
        <taxon>Euteleostomi</taxon>
        <taxon>Mammalia</taxon>
        <taxon>Eutheria</taxon>
        <taxon>Laurasiatheria</taxon>
        <taxon>Artiodactyla</taxon>
        <taxon>Ruminantia</taxon>
        <taxon>Pecora</taxon>
        <taxon>Bovidae</taxon>
        <taxon>Bovinae</taxon>
        <taxon>Bos</taxon>
    </lineage>
</organism>
<evidence type="ECO:0000313" key="3">
    <source>
        <dbReference type="RefSeq" id="XP_070629039.1"/>
    </source>
</evidence>
<feature type="region of interest" description="Disordered" evidence="1">
    <location>
        <begin position="221"/>
        <end position="258"/>
    </location>
</feature>
<sequence>MSHRAATGPLTSQTHLSAGVELLLAGPDGPPPGPVFLPALARPVATMKGTPSSLETLLWVYHFHSSTEVALQPPLLSSLELVAAAAHEYLEQRFRELKSLEPREPENPPAGKPTLGLVLREAAASVVNFGATLLEISALWVQQELRRLDGGPGPGPDAGDPGGALARVAQAAGQGALQVGAAAGASARLLLQGAWLCLCGRGLQGSASFLQQWQRHLDLGTPGEPQRYSGGLKLASSSTAEDGGPKNPPRSQPRPTSK</sequence>
<dbReference type="PANTHER" id="PTHR38506">
    <property type="entry name" value="RIKEN CDNA 4930544D05 GENE"/>
    <property type="match status" value="1"/>
</dbReference>
<gene>
    <name evidence="3" type="primary">C19H17orf107</name>
</gene>
<proteinExistence type="predicted"/>
<accession>A0ABM4R0K4</accession>